<protein>
    <submittedName>
        <fullName evidence="6">Protein-S-isoprenylcysteine O-methyltransferase Ste14</fullName>
    </submittedName>
</protein>
<organism evidence="6 7">
    <name type="scientific">Rhodovulum adriaticum</name>
    <name type="common">Rhodopseudomonas adriatica</name>
    <dbReference type="NCBI Taxonomy" id="35804"/>
    <lineage>
        <taxon>Bacteria</taxon>
        <taxon>Pseudomonadati</taxon>
        <taxon>Pseudomonadota</taxon>
        <taxon>Alphaproteobacteria</taxon>
        <taxon>Rhodobacterales</taxon>
        <taxon>Paracoccaceae</taxon>
        <taxon>Rhodovulum</taxon>
    </lineage>
</organism>
<dbReference type="AlphaFoldDB" id="A0A4R2NXE2"/>
<dbReference type="GO" id="GO:0012505">
    <property type="term" value="C:endomembrane system"/>
    <property type="evidence" value="ECO:0007669"/>
    <property type="project" value="UniProtKB-SubCell"/>
</dbReference>
<name>A0A4R2NXE2_RHOAD</name>
<feature type="transmembrane region" description="Helical" evidence="5">
    <location>
        <begin position="44"/>
        <end position="66"/>
    </location>
</feature>
<keyword evidence="3 5" id="KW-1133">Transmembrane helix</keyword>
<dbReference type="Proteomes" id="UP000295733">
    <property type="component" value="Unassembled WGS sequence"/>
</dbReference>
<keyword evidence="7" id="KW-1185">Reference proteome</keyword>
<dbReference type="RefSeq" id="WP_243695673.1">
    <property type="nucleotide sequence ID" value="NZ_NRRP01000024.1"/>
</dbReference>
<accession>A0A4R2NXE2</accession>
<evidence type="ECO:0000313" key="6">
    <source>
        <dbReference type="EMBL" id="TCP26271.1"/>
    </source>
</evidence>
<dbReference type="GO" id="GO:0032259">
    <property type="term" value="P:methylation"/>
    <property type="evidence" value="ECO:0007669"/>
    <property type="project" value="UniProtKB-KW"/>
</dbReference>
<keyword evidence="2 5" id="KW-0812">Transmembrane</keyword>
<dbReference type="Pfam" id="PF04191">
    <property type="entry name" value="PEMT"/>
    <property type="match status" value="1"/>
</dbReference>
<comment type="subcellular location">
    <subcellularLocation>
        <location evidence="1">Endomembrane system</location>
        <topology evidence="1">Multi-pass membrane protein</topology>
    </subcellularLocation>
</comment>
<dbReference type="GO" id="GO:0008168">
    <property type="term" value="F:methyltransferase activity"/>
    <property type="evidence" value="ECO:0007669"/>
    <property type="project" value="UniProtKB-KW"/>
</dbReference>
<dbReference type="PANTHER" id="PTHR12714:SF24">
    <property type="entry name" value="SLR1182 PROTEIN"/>
    <property type="match status" value="1"/>
</dbReference>
<dbReference type="EMBL" id="SLXL01000002">
    <property type="protein sequence ID" value="TCP26271.1"/>
    <property type="molecule type" value="Genomic_DNA"/>
</dbReference>
<gene>
    <name evidence="6" type="ORF">EV656_102234</name>
</gene>
<reference evidence="6 7" key="1">
    <citation type="submission" date="2019-03" db="EMBL/GenBank/DDBJ databases">
        <title>Genomic Encyclopedia of Type Strains, Phase IV (KMG-IV): sequencing the most valuable type-strain genomes for metagenomic binning, comparative biology and taxonomic classification.</title>
        <authorList>
            <person name="Goeker M."/>
        </authorList>
    </citation>
    <scope>NUCLEOTIDE SEQUENCE [LARGE SCALE GENOMIC DNA]</scope>
    <source>
        <strain evidence="6 7">DSM 2781</strain>
    </source>
</reference>
<dbReference type="Gene3D" id="1.20.120.1630">
    <property type="match status" value="1"/>
</dbReference>
<feature type="transmembrane region" description="Helical" evidence="5">
    <location>
        <begin position="93"/>
        <end position="117"/>
    </location>
</feature>
<keyword evidence="4 5" id="KW-0472">Membrane</keyword>
<evidence type="ECO:0000256" key="1">
    <source>
        <dbReference type="ARBA" id="ARBA00004127"/>
    </source>
</evidence>
<proteinExistence type="predicted"/>
<keyword evidence="6" id="KW-0489">Methyltransferase</keyword>
<evidence type="ECO:0000256" key="5">
    <source>
        <dbReference type="SAM" id="Phobius"/>
    </source>
</evidence>
<comment type="caution">
    <text evidence="6">The sequence shown here is derived from an EMBL/GenBank/DDBJ whole genome shotgun (WGS) entry which is preliminary data.</text>
</comment>
<evidence type="ECO:0000256" key="4">
    <source>
        <dbReference type="ARBA" id="ARBA00023136"/>
    </source>
</evidence>
<dbReference type="PANTHER" id="PTHR12714">
    <property type="entry name" value="PROTEIN-S ISOPRENYLCYSTEINE O-METHYLTRANSFERASE"/>
    <property type="match status" value="1"/>
</dbReference>
<evidence type="ECO:0000313" key="7">
    <source>
        <dbReference type="Proteomes" id="UP000295733"/>
    </source>
</evidence>
<keyword evidence="6" id="KW-0808">Transferase</keyword>
<evidence type="ECO:0000256" key="3">
    <source>
        <dbReference type="ARBA" id="ARBA00022989"/>
    </source>
</evidence>
<sequence length="155" mass="17602">MKAFAAWLIHRLELPPGWMLAFAAIAWAQAQVLPFTVLGVAGDVIGGALVLAGLAVSGWAALHFILERTSLIPRTRPNTLVTRGMYRFSRNPIYLSDTAILLGLILYWDALLCLPLVPLYMKVIEWRFIHREEAVLRDHFGEEFEAYAARVRRWL</sequence>
<dbReference type="InterPro" id="IPR007318">
    <property type="entry name" value="Phopholipid_MeTrfase"/>
</dbReference>
<evidence type="ECO:0000256" key="2">
    <source>
        <dbReference type="ARBA" id="ARBA00022692"/>
    </source>
</evidence>